<reference evidence="1 2" key="1">
    <citation type="submission" date="2019-08" db="EMBL/GenBank/DDBJ databases">
        <title>Genome of Luteibaculum oceani JCM 18817.</title>
        <authorList>
            <person name="Bowman J.P."/>
        </authorList>
    </citation>
    <scope>NUCLEOTIDE SEQUENCE [LARGE SCALE GENOMIC DNA]</scope>
    <source>
        <strain evidence="1 2">JCM 18817</strain>
    </source>
</reference>
<evidence type="ECO:0000313" key="1">
    <source>
        <dbReference type="EMBL" id="TXC85250.1"/>
    </source>
</evidence>
<dbReference type="AlphaFoldDB" id="A0A5C6VJT6"/>
<organism evidence="1 2">
    <name type="scientific">Luteibaculum oceani</name>
    <dbReference type="NCBI Taxonomy" id="1294296"/>
    <lineage>
        <taxon>Bacteria</taxon>
        <taxon>Pseudomonadati</taxon>
        <taxon>Bacteroidota</taxon>
        <taxon>Flavobacteriia</taxon>
        <taxon>Flavobacteriales</taxon>
        <taxon>Luteibaculaceae</taxon>
        <taxon>Luteibaculum</taxon>
    </lineage>
</organism>
<protein>
    <submittedName>
        <fullName evidence="1">Uncharacterized protein</fullName>
    </submittedName>
</protein>
<dbReference type="Proteomes" id="UP000321168">
    <property type="component" value="Unassembled WGS sequence"/>
</dbReference>
<dbReference type="RefSeq" id="WP_147012501.1">
    <property type="nucleotide sequence ID" value="NZ_VORB01000001.1"/>
</dbReference>
<evidence type="ECO:0000313" key="2">
    <source>
        <dbReference type="Proteomes" id="UP000321168"/>
    </source>
</evidence>
<gene>
    <name evidence="1" type="ORF">FRX97_01100</name>
</gene>
<proteinExistence type="predicted"/>
<dbReference type="EMBL" id="VORB01000001">
    <property type="protein sequence ID" value="TXC85250.1"/>
    <property type="molecule type" value="Genomic_DNA"/>
</dbReference>
<name>A0A5C6VJT6_9FLAO</name>
<keyword evidence="2" id="KW-1185">Reference proteome</keyword>
<dbReference type="PROSITE" id="PS51257">
    <property type="entry name" value="PROKAR_LIPOPROTEIN"/>
    <property type="match status" value="1"/>
</dbReference>
<accession>A0A5C6VJT6</accession>
<comment type="caution">
    <text evidence="1">The sequence shown here is derived from an EMBL/GenBank/DDBJ whole genome shotgun (WGS) entry which is preliminary data.</text>
</comment>
<sequence length="201" mass="21211">MKNILKLALPVLACVVIIACKKEDKEETPAPNKGSVTYDGKTYTMNRVIIEDNGLDTSVGLTNIDIIMLTEGVVTHESNGQIDSVSGSGSVLVLELYSDFNGALKTGVYNFADTTVSINSIGDAYIIADYNFTTDEGGSYTQFESGSANITSASSSRVAFNFSGTAAQLPISGSFSGTFSFYVDNSATAKISESFPALTVN</sequence>
<dbReference type="OrthoDB" id="964100at2"/>